<feature type="region of interest" description="Disordered" evidence="1">
    <location>
        <begin position="1"/>
        <end position="31"/>
    </location>
</feature>
<protein>
    <submittedName>
        <fullName evidence="2">Uncharacterized protein</fullName>
    </submittedName>
</protein>
<evidence type="ECO:0000313" key="2">
    <source>
        <dbReference type="EMBL" id="WFD16357.1"/>
    </source>
</evidence>
<evidence type="ECO:0000256" key="1">
    <source>
        <dbReference type="SAM" id="MobiDB-lite"/>
    </source>
</evidence>
<keyword evidence="3" id="KW-1185">Reference proteome</keyword>
<feature type="compositionally biased region" description="Polar residues" evidence="1">
    <location>
        <begin position="10"/>
        <end position="31"/>
    </location>
</feature>
<dbReference type="AlphaFoldDB" id="A0AAJ6CM70"/>
<evidence type="ECO:0000313" key="3">
    <source>
        <dbReference type="Proteomes" id="UP001217582"/>
    </source>
</evidence>
<accession>A0AAJ6CM70</accession>
<proteinExistence type="predicted"/>
<organism evidence="2 3">
    <name type="scientific">Malassezia arunalokei</name>
    <dbReference type="NCBI Taxonomy" id="1514897"/>
    <lineage>
        <taxon>Eukaryota</taxon>
        <taxon>Fungi</taxon>
        <taxon>Dikarya</taxon>
        <taxon>Basidiomycota</taxon>
        <taxon>Ustilaginomycotina</taxon>
        <taxon>Malasseziomycetes</taxon>
        <taxon>Malasseziales</taxon>
        <taxon>Malasseziaceae</taxon>
        <taxon>Malassezia</taxon>
    </lineage>
</organism>
<name>A0AAJ6CM70_9BASI</name>
<reference evidence="2 3" key="1">
    <citation type="submission" date="2023-03" db="EMBL/GenBank/DDBJ databases">
        <title>Mating type loci evolution in Malassezia.</title>
        <authorList>
            <person name="Coelho M.A."/>
        </authorList>
    </citation>
    <scope>NUCLEOTIDE SEQUENCE [LARGE SCALE GENOMIC DNA]</scope>
    <source>
        <strain evidence="2 3">CBS 13387</strain>
    </source>
</reference>
<gene>
    <name evidence="2" type="ORF">MARU1_002391</name>
</gene>
<dbReference type="Proteomes" id="UP001217582">
    <property type="component" value="Chromosome 4"/>
</dbReference>
<dbReference type="EMBL" id="CP119919">
    <property type="protein sequence ID" value="WFD16357.1"/>
    <property type="molecule type" value="Genomic_DNA"/>
</dbReference>
<sequence>MSRPHLGSNRYGTPSMCSDTPPSVSLSPDLDQCSTSVTEEMSLCTPSPLIPAEVSPEFRWDMLVQELDEAYTMSDVKKEHMPFVPMNTLSSCISVPSSPAWLLSTDPPSKLIDHTQPKRSLANAVTCPPKRMRCEMPNLLPMEPRPMAENLPRRDAVRAWLLERRALLQKVQDDVCRDMAGLQRNQAYHAELRDKVGARIRELKEHRPEAEVWPIDDDGIWSTSSAPVSSVADLLEKNILCL</sequence>